<feature type="region of interest" description="Disordered" evidence="1">
    <location>
        <begin position="1"/>
        <end position="27"/>
    </location>
</feature>
<name>A0A5J4L446_9CHLR</name>
<sequence length="59" mass="6641">MQGDPPYYDPSRPGGPGLEPKVKSSVKSFTEEEAKTFAENHRFIHADPNSKRKLSVLRL</sequence>
<accession>A0A5J4L446</accession>
<dbReference type="EMBL" id="BKZW01000007">
    <property type="protein sequence ID" value="GER92236.1"/>
    <property type="molecule type" value="Genomic_DNA"/>
</dbReference>
<keyword evidence="3" id="KW-1185">Reference proteome</keyword>
<gene>
    <name evidence="2" type="ORF">KDW_63980</name>
</gene>
<evidence type="ECO:0000313" key="2">
    <source>
        <dbReference type="EMBL" id="GER92236.1"/>
    </source>
</evidence>
<dbReference type="RefSeq" id="WP_151759785.1">
    <property type="nucleotide sequence ID" value="NZ_BKZW01000007.1"/>
</dbReference>
<evidence type="ECO:0000313" key="3">
    <source>
        <dbReference type="Proteomes" id="UP000326912"/>
    </source>
</evidence>
<organism evidence="2 3">
    <name type="scientific">Dictyobacter vulcani</name>
    <dbReference type="NCBI Taxonomy" id="2607529"/>
    <lineage>
        <taxon>Bacteria</taxon>
        <taxon>Bacillati</taxon>
        <taxon>Chloroflexota</taxon>
        <taxon>Ktedonobacteria</taxon>
        <taxon>Ktedonobacterales</taxon>
        <taxon>Dictyobacteraceae</taxon>
        <taxon>Dictyobacter</taxon>
    </lineage>
</organism>
<dbReference type="AlphaFoldDB" id="A0A5J4L446"/>
<protein>
    <submittedName>
        <fullName evidence="2">Uncharacterized protein</fullName>
    </submittedName>
</protein>
<dbReference type="Proteomes" id="UP000326912">
    <property type="component" value="Unassembled WGS sequence"/>
</dbReference>
<comment type="caution">
    <text evidence="2">The sequence shown here is derived from an EMBL/GenBank/DDBJ whole genome shotgun (WGS) entry which is preliminary data.</text>
</comment>
<reference evidence="2 3" key="1">
    <citation type="submission" date="2019-10" db="EMBL/GenBank/DDBJ databases">
        <title>Dictyobacter vulcani sp. nov., within the class Ktedonobacteria, isolated from soil of volcanic Mt. Zao.</title>
        <authorList>
            <person name="Zheng Y."/>
            <person name="Wang C.M."/>
            <person name="Sakai Y."/>
            <person name="Abe K."/>
            <person name="Yokota A."/>
            <person name="Yabe S."/>
        </authorList>
    </citation>
    <scope>NUCLEOTIDE SEQUENCE [LARGE SCALE GENOMIC DNA]</scope>
    <source>
        <strain evidence="2 3">W12</strain>
    </source>
</reference>
<proteinExistence type="predicted"/>
<evidence type="ECO:0000256" key="1">
    <source>
        <dbReference type="SAM" id="MobiDB-lite"/>
    </source>
</evidence>